<feature type="coiled-coil region" evidence="1">
    <location>
        <begin position="41"/>
        <end position="75"/>
    </location>
</feature>
<name>A0A7W6FQM3_9SPHN</name>
<comment type="caution">
    <text evidence="3">The sequence shown here is derived from an EMBL/GenBank/DDBJ whole genome shotgun (WGS) entry which is preliminary data.</text>
</comment>
<dbReference type="EMBL" id="JACIDT010000005">
    <property type="protein sequence ID" value="MBB3926159.1"/>
    <property type="molecule type" value="Genomic_DNA"/>
</dbReference>
<evidence type="ECO:0000256" key="2">
    <source>
        <dbReference type="SAM" id="SignalP"/>
    </source>
</evidence>
<gene>
    <name evidence="3" type="ORF">GGR43_001874</name>
</gene>
<reference evidence="3 4" key="1">
    <citation type="submission" date="2020-08" db="EMBL/GenBank/DDBJ databases">
        <title>Genomic Encyclopedia of Type Strains, Phase IV (KMG-IV): sequencing the most valuable type-strain genomes for metagenomic binning, comparative biology and taxonomic classification.</title>
        <authorList>
            <person name="Goeker M."/>
        </authorList>
    </citation>
    <scope>NUCLEOTIDE SEQUENCE [LARGE SCALE GENOMIC DNA]</scope>
    <source>
        <strain evidence="3 4">DSM 26189</strain>
    </source>
</reference>
<keyword evidence="2" id="KW-0732">Signal</keyword>
<dbReference type="Pfam" id="PF19577">
    <property type="entry name" value="DcaP"/>
    <property type="match status" value="1"/>
</dbReference>
<evidence type="ECO:0000313" key="4">
    <source>
        <dbReference type="Proteomes" id="UP000571950"/>
    </source>
</evidence>
<evidence type="ECO:0008006" key="5">
    <source>
        <dbReference type="Google" id="ProtNLM"/>
    </source>
</evidence>
<dbReference type="RefSeq" id="WP_188071691.1">
    <property type="nucleotide sequence ID" value="NZ_BSPS01000053.1"/>
</dbReference>
<keyword evidence="4" id="KW-1185">Reference proteome</keyword>
<organism evidence="3 4">
    <name type="scientific">Sphingobium jiangsuense</name>
    <dbReference type="NCBI Taxonomy" id="870476"/>
    <lineage>
        <taxon>Bacteria</taxon>
        <taxon>Pseudomonadati</taxon>
        <taxon>Pseudomonadota</taxon>
        <taxon>Alphaproteobacteria</taxon>
        <taxon>Sphingomonadales</taxon>
        <taxon>Sphingomonadaceae</taxon>
        <taxon>Sphingobium</taxon>
    </lineage>
</organism>
<sequence length="482" mass="51376">MAKVSIATQIKGGAPPHRLLLAGAALIALCPLPVHAQTGSQAELEARLRLLEQAVADLKAELATARAEQAQGQTQVQQQVATQAQQAQAVETRVAAVEARPAPPAEGFKVGSTTFKLGGFVKVVASATRYSDGAVDTGALGKEFHLPQQIPVGQNFSSHDMVGHARQTRLVFSSATPVGGKDLKSLIEFDFALAAAPVGAQRSTNPYTPTLRRAFLSYGNWLIGQEWTTFQNPALFPESTDFIGATDGSIFVRQMMVQYRQPLGNGLALMIAAENPQTETLASTSASGAYVDNDHDRLPDFVAKLGYSGGLGELHLAGIVRRLTMENMGYDTSATGWGVSAGGKIPFGPDKRHDLRFTATYGKGMGRYLAVGYVADAAYDATGATPDLRPIGNFAGFAALKLGWTPTIRSSFIASYQDADYPGGIVIPALANKRAWSLAGNLFWSPVKNLDVGIEYRHGEREIVGGAKGQMDRVEMAAKYTF</sequence>
<proteinExistence type="predicted"/>
<keyword evidence="1" id="KW-0175">Coiled coil</keyword>
<feature type="chain" id="PRO_5032894712" description="Porin" evidence="2">
    <location>
        <begin position="37"/>
        <end position="482"/>
    </location>
</feature>
<protein>
    <recommendedName>
        <fullName evidence="5">Porin</fullName>
    </recommendedName>
</protein>
<evidence type="ECO:0000256" key="1">
    <source>
        <dbReference type="SAM" id="Coils"/>
    </source>
</evidence>
<dbReference type="SUPFAM" id="SSF56935">
    <property type="entry name" value="Porins"/>
    <property type="match status" value="1"/>
</dbReference>
<accession>A0A7W6FQM3</accession>
<dbReference type="AlphaFoldDB" id="A0A7W6FQM3"/>
<dbReference type="InterPro" id="IPR045748">
    <property type="entry name" value="DcaP"/>
</dbReference>
<evidence type="ECO:0000313" key="3">
    <source>
        <dbReference type="EMBL" id="MBB3926159.1"/>
    </source>
</evidence>
<dbReference type="Proteomes" id="UP000571950">
    <property type="component" value="Unassembled WGS sequence"/>
</dbReference>
<feature type="signal peptide" evidence="2">
    <location>
        <begin position="1"/>
        <end position="36"/>
    </location>
</feature>